<comment type="caution">
    <text evidence="1">The sequence shown here is derived from an EMBL/GenBank/DDBJ whole genome shotgun (WGS) entry which is preliminary data.</text>
</comment>
<gene>
    <name evidence="1" type="ORF">E6H05_08120</name>
</gene>
<organism evidence="1 2">
    <name type="scientific">Candidatus Segetimicrobium genomatis</name>
    <dbReference type="NCBI Taxonomy" id="2569760"/>
    <lineage>
        <taxon>Bacteria</taxon>
        <taxon>Bacillati</taxon>
        <taxon>Candidatus Sysuimicrobiota</taxon>
        <taxon>Candidatus Sysuimicrobiia</taxon>
        <taxon>Candidatus Sysuimicrobiales</taxon>
        <taxon>Candidatus Segetimicrobiaceae</taxon>
        <taxon>Candidatus Segetimicrobium</taxon>
    </lineage>
</organism>
<dbReference type="EMBL" id="VBAP01000058">
    <property type="protein sequence ID" value="TMI74526.1"/>
    <property type="molecule type" value="Genomic_DNA"/>
</dbReference>
<dbReference type="Proteomes" id="UP000318834">
    <property type="component" value="Unassembled WGS sequence"/>
</dbReference>
<evidence type="ECO:0000313" key="1">
    <source>
        <dbReference type="EMBL" id="TMI74526.1"/>
    </source>
</evidence>
<dbReference type="Pfam" id="PF13365">
    <property type="entry name" value="Trypsin_2"/>
    <property type="match status" value="1"/>
</dbReference>
<dbReference type="AlphaFoldDB" id="A0A537IV20"/>
<sequence length="259" mass="27863">MQAVEPVFASTNQGLRADRQLVPREGWRWTKILCVLGTLVLLTAVVGRTEAADDASPTDAIGRLIIDGQRLCTAFVVWSSARRGAEGFGGRTTVYEHWLATAGHCYGGKLVFQQGSQAYEARVIGFSGGGTNGFDVMVMSFVTDRPLPALEPAFGEYPEVGDPLMLVGYGSRALMMRVGPLVRYDERGHMEIRGYASRGNSGGPVLIPGTRRVVGIGIETTLDKPEGASFIYCILAACAVKPPYVAAHIDRLKGIASFH</sequence>
<dbReference type="InterPro" id="IPR009003">
    <property type="entry name" value="Peptidase_S1_PA"/>
</dbReference>
<reference evidence="1 2" key="1">
    <citation type="journal article" date="2019" name="Nat. Microbiol.">
        <title>Mediterranean grassland soil C-N compound turnover is dependent on rainfall and depth, and is mediated by genomically divergent microorganisms.</title>
        <authorList>
            <person name="Diamond S."/>
            <person name="Andeer P.F."/>
            <person name="Li Z."/>
            <person name="Crits-Christoph A."/>
            <person name="Burstein D."/>
            <person name="Anantharaman K."/>
            <person name="Lane K.R."/>
            <person name="Thomas B.C."/>
            <person name="Pan C."/>
            <person name="Northen T.R."/>
            <person name="Banfield J.F."/>
        </authorList>
    </citation>
    <scope>NUCLEOTIDE SEQUENCE [LARGE SCALE GENOMIC DNA]</scope>
    <source>
        <strain evidence="1">NP_8</strain>
    </source>
</reference>
<proteinExistence type="predicted"/>
<protein>
    <submittedName>
        <fullName evidence="1">Trypsin-like peptidase domain-containing protein</fullName>
    </submittedName>
</protein>
<dbReference type="SUPFAM" id="SSF50494">
    <property type="entry name" value="Trypsin-like serine proteases"/>
    <property type="match status" value="1"/>
</dbReference>
<evidence type="ECO:0000313" key="2">
    <source>
        <dbReference type="Proteomes" id="UP000318834"/>
    </source>
</evidence>
<accession>A0A537IV20</accession>
<name>A0A537IV20_9BACT</name>